<keyword evidence="2" id="KW-1185">Reference proteome</keyword>
<accession>A0A926D777</accession>
<dbReference type="Proteomes" id="UP000651482">
    <property type="component" value="Unassembled WGS sequence"/>
</dbReference>
<dbReference type="GO" id="GO:0000287">
    <property type="term" value="F:magnesium ion binding"/>
    <property type="evidence" value="ECO:0007669"/>
    <property type="project" value="TreeGrafter"/>
</dbReference>
<evidence type="ECO:0000313" key="1">
    <source>
        <dbReference type="EMBL" id="MBC8532973.1"/>
    </source>
</evidence>
<dbReference type="InterPro" id="IPR006379">
    <property type="entry name" value="HAD-SF_hydro_IIB"/>
</dbReference>
<dbReference type="InterPro" id="IPR023214">
    <property type="entry name" value="HAD_sf"/>
</dbReference>
<dbReference type="Pfam" id="PF08282">
    <property type="entry name" value="Hydrolase_3"/>
    <property type="match status" value="1"/>
</dbReference>
<dbReference type="GO" id="GO:0016791">
    <property type="term" value="F:phosphatase activity"/>
    <property type="evidence" value="ECO:0007669"/>
    <property type="project" value="UniProtKB-ARBA"/>
</dbReference>
<dbReference type="PANTHER" id="PTHR10000">
    <property type="entry name" value="PHOSPHOSERINE PHOSPHATASE"/>
    <property type="match status" value="1"/>
</dbReference>
<dbReference type="NCBIfam" id="TIGR00099">
    <property type="entry name" value="Cof-subfamily"/>
    <property type="match status" value="1"/>
</dbReference>
<dbReference type="SFLD" id="SFLDG01140">
    <property type="entry name" value="C2.B:_Phosphomannomutase_and_P"/>
    <property type="match status" value="1"/>
</dbReference>
<dbReference type="GO" id="GO:0005829">
    <property type="term" value="C:cytosol"/>
    <property type="evidence" value="ECO:0007669"/>
    <property type="project" value="TreeGrafter"/>
</dbReference>
<dbReference type="SFLD" id="SFLDS00003">
    <property type="entry name" value="Haloacid_Dehalogenase"/>
    <property type="match status" value="1"/>
</dbReference>
<organism evidence="1 2">
    <name type="scientific">Yeguia hominis</name>
    <dbReference type="NCBI Taxonomy" id="2763662"/>
    <lineage>
        <taxon>Bacteria</taxon>
        <taxon>Bacillati</taxon>
        <taxon>Bacillota</taxon>
        <taxon>Clostridia</taxon>
        <taxon>Eubacteriales</taxon>
        <taxon>Yeguiaceae</taxon>
        <taxon>Yeguia</taxon>
    </lineage>
</organism>
<reference evidence="1" key="1">
    <citation type="submission" date="2020-08" db="EMBL/GenBank/DDBJ databases">
        <title>Genome public.</title>
        <authorList>
            <person name="Liu C."/>
            <person name="Sun Q."/>
        </authorList>
    </citation>
    <scope>NUCLEOTIDE SEQUENCE</scope>
    <source>
        <strain evidence="1">NSJ-40</strain>
    </source>
</reference>
<dbReference type="PANTHER" id="PTHR10000:SF8">
    <property type="entry name" value="HAD SUPERFAMILY HYDROLASE-LIKE, TYPE 3"/>
    <property type="match status" value="1"/>
</dbReference>
<dbReference type="SUPFAM" id="SSF56784">
    <property type="entry name" value="HAD-like"/>
    <property type="match status" value="1"/>
</dbReference>
<comment type="caution">
    <text evidence="1">The sequence shown here is derived from an EMBL/GenBank/DDBJ whole genome shotgun (WGS) entry which is preliminary data.</text>
</comment>
<protein>
    <submittedName>
        <fullName evidence="1">HAD family phosphatase</fullName>
    </submittedName>
</protein>
<dbReference type="EMBL" id="JACRSN010000003">
    <property type="protein sequence ID" value="MBC8532973.1"/>
    <property type="molecule type" value="Genomic_DNA"/>
</dbReference>
<dbReference type="Gene3D" id="3.30.1240.10">
    <property type="match status" value="1"/>
</dbReference>
<dbReference type="InterPro" id="IPR000150">
    <property type="entry name" value="Cof"/>
</dbReference>
<dbReference type="AlphaFoldDB" id="A0A926D777"/>
<sequence length="275" mass="30993">MKIRLFAFDLDGTILHHQHALSPRNAEALRRAHEQGVEIVPATGRMRTFLPPSIAELPFIRYVVSSNGAAVYDRKEKKVIYENMMPSSLAEHCFDLVAPYHVFSEVYVNGEAYTDRFMWERRETEFGYPPERVAFMKNKTYHIVDDFRTFLRRKDVKVEKYNMPYVPETIFEDLMAFLEKQEEIVVACSGFTNIELNNRTTSKADGLRGLGAVLGISAEEMMTIGDNGNDVSMLRYAGLSVAVANASAEAKAAAKVLTDACTEDGVAKAIEKYLL</sequence>
<dbReference type="InterPro" id="IPR036412">
    <property type="entry name" value="HAD-like_sf"/>
</dbReference>
<dbReference type="Gene3D" id="3.40.50.1000">
    <property type="entry name" value="HAD superfamily/HAD-like"/>
    <property type="match status" value="1"/>
</dbReference>
<name>A0A926D777_9FIRM</name>
<evidence type="ECO:0000313" key="2">
    <source>
        <dbReference type="Proteomes" id="UP000651482"/>
    </source>
</evidence>
<gene>
    <name evidence="1" type="ORF">IAG03_02945</name>
</gene>
<proteinExistence type="predicted"/>
<dbReference type="NCBIfam" id="TIGR01484">
    <property type="entry name" value="HAD-SF-IIB"/>
    <property type="match status" value="1"/>
</dbReference>
<dbReference type="RefSeq" id="WP_249318251.1">
    <property type="nucleotide sequence ID" value="NZ_JACRSN010000003.1"/>
</dbReference>